<name>A0A2U8WET1_9HYPH</name>
<dbReference type="AlphaFoldDB" id="A0A2U8WET1"/>
<reference evidence="2" key="1">
    <citation type="submission" date="2018-05" db="EMBL/GenBank/DDBJ databases">
        <title>Complete Genome Sequence of Methylobacterium sp. 17SD2-17.</title>
        <authorList>
            <person name="Srinivasan S."/>
        </authorList>
    </citation>
    <scope>NUCLEOTIDE SEQUENCE [LARGE SCALE GENOMIC DNA]</scope>
    <source>
        <strain evidence="2">17SD2-17</strain>
    </source>
</reference>
<dbReference type="Proteomes" id="UP000245926">
    <property type="component" value="Chromosome"/>
</dbReference>
<accession>A0A2U8WET1</accession>
<keyword evidence="2" id="KW-1185">Reference proteome</keyword>
<dbReference type="EMBL" id="CP029550">
    <property type="protein sequence ID" value="AWN44058.1"/>
    <property type="molecule type" value="Genomic_DNA"/>
</dbReference>
<proteinExistence type="predicted"/>
<organism evidence="1 2">
    <name type="scientific">Methylobacterium durans</name>
    <dbReference type="NCBI Taxonomy" id="2202825"/>
    <lineage>
        <taxon>Bacteria</taxon>
        <taxon>Pseudomonadati</taxon>
        <taxon>Pseudomonadota</taxon>
        <taxon>Alphaproteobacteria</taxon>
        <taxon>Hyphomicrobiales</taxon>
        <taxon>Methylobacteriaceae</taxon>
        <taxon>Methylobacterium</taxon>
    </lineage>
</organism>
<dbReference type="KEGG" id="mets:DK389_30580"/>
<protein>
    <submittedName>
        <fullName evidence="1">Uncharacterized protein</fullName>
    </submittedName>
</protein>
<gene>
    <name evidence="1" type="ORF">DK389_30580</name>
</gene>
<evidence type="ECO:0000313" key="2">
    <source>
        <dbReference type="Proteomes" id="UP000245926"/>
    </source>
</evidence>
<sequence>MVPLALRTFSGSVCAGIWASRMMTTWDATRQEMSHLIAELELLTTVQASTVLALVRIGSDAAAARQCLYEQMGQLNALRREWTVLEQVETQL</sequence>
<evidence type="ECO:0000313" key="1">
    <source>
        <dbReference type="EMBL" id="AWN44058.1"/>
    </source>
</evidence>